<sequence>MRVPKKDVPNKPLRVRVRSSDDRLSVAWKAPRLSGAKSPRRSRGFLLGYGESGRKMNYVPLTRDERTHEIKKLASESVYVVSLQSMNSRGQSQPVYRAALTKRKISEEEDELDVPEDINVRVMSSQSVLVAWVDPVLEKQKKVVASRQYTVRYREKGELARWDYKQVSNRRVLVENLIPDTMYEFAVRISQGERDGRWSTSVFQRTPESAPMTAPENLNVWPVNGKPTTVTVAWDALPETEGKVKEYILSYAPALKPFGAKSLTYSGETTSARVEGLQPGERYLFKIRAANRRGLGPHSKAFIVALPPTNSLKSVTAATSESDVQQKTDTEDQHKPEKPAPSSSPKAPAPSKHTHLPVSPQGRNVKSPLLDLKNKILANGGLLRKAQLPPRKSGDSGLQSTEITDEEEPDSRGDPPTSPPETQGQKSQHRPPSRPVHPVLAAGRTPVRARAPVLPRKEGVDQRGSSPTSHPRPGAPPSASSAASRAPPESSAHRLSGGPSTSRPSSSTDNDSVGLEEEETPARSPHPKDALSEHLPGKSAAHARPALSSGRHPAWSALRDRSAAHHGTRPALPARRAPHSEDREEGSRASAPPSRLSPSPGGSSRLLITEPQPGSPLSRGWKEGQDVPAARSNAPSGSTRPSAASSRPSSRTQASEGAGDSDGDGESDAEEGGRPAAATAPTFRSRLPAGPPVSGHLSSLRNRPFAAHGRYPHRFGNGRGPRLHPSSSPPSTASPRVHPWVDSHPASDHRRGPAGQEDSEEEAEDEKPLPATVVNDHVSSSSRQPASPGGDHLRRGPQRGASLQRKEPLPENPKSAGTWAGVPPQAKPLSSKAQDTQEGGSPKMQLGGRPPVPRFPHHPGPTRMGAGSAALEKSPVPASQPQPHGPRSKEVGRPPFRPQPVFPSEAGRLRPTSQESASFSDSYSSRGGQSSRAASPQNLDDDSAEAETGGVRAPAYSAGAKDATPSLPKHRQVEAQAGSAGDGHLRRPAGRPGSLHPHARTRVPGRAGPQWAGRKDGASQASPIKKETLPSKSQQSVSAEEENEDVMFFKGGKDKDPQSSSAPKWPSSFSPRGGKHVDGTLAKGETEPAIVLAPPRVGSPQEENATPVKRPLSPPPGSSPRASHLPPRHPARSPAATPSPTLGTPPLPQVTTRAPAPSAPTTPMLSLRQRMMNSRFRNPFSRAPVRPPSRPAPYVTYLNKDLSAPCSLTDALDHFQVDSLDEIIPNDLKKSDTPPQHVPRNITVVAVEGCHSFVIVDWDKAAPGDMITGESQAGAQSSCRSAGGKYRQ</sequence>
<feature type="compositionally biased region" description="Low complexity" evidence="9">
    <location>
        <begin position="588"/>
        <end position="607"/>
    </location>
</feature>
<keyword evidence="5" id="KW-0677">Repeat</keyword>
<keyword evidence="3" id="KW-0597">Phosphoprotein</keyword>
<gene>
    <name evidence="11" type="ORF">Celaphus_00019150</name>
</gene>
<feature type="compositionally biased region" description="Basic and acidic residues" evidence="9">
    <location>
        <begin position="324"/>
        <end position="338"/>
    </location>
</feature>
<dbReference type="GO" id="GO:0005576">
    <property type="term" value="C:extracellular region"/>
    <property type="evidence" value="ECO:0007669"/>
    <property type="project" value="UniProtKB-SubCell"/>
</dbReference>
<dbReference type="Proteomes" id="UP000242450">
    <property type="component" value="Chromosome 26"/>
</dbReference>
<proteinExistence type="predicted"/>
<evidence type="ECO:0000313" key="11">
    <source>
        <dbReference type="EMBL" id="OWK01987.1"/>
    </source>
</evidence>
<feature type="compositionally biased region" description="Low complexity" evidence="9">
    <location>
        <begin position="634"/>
        <end position="658"/>
    </location>
</feature>
<evidence type="ECO:0000259" key="10">
    <source>
        <dbReference type="PROSITE" id="PS50853"/>
    </source>
</evidence>
<dbReference type="OrthoDB" id="6129306at2759"/>
<dbReference type="FunFam" id="2.60.40.10:FF:001228">
    <property type="entry name" value="Fibronectin type III domain containing 1"/>
    <property type="match status" value="1"/>
</dbReference>
<feature type="compositionally biased region" description="Basic and acidic residues" evidence="9">
    <location>
        <begin position="578"/>
        <end position="587"/>
    </location>
</feature>
<evidence type="ECO:0000256" key="2">
    <source>
        <dbReference type="ARBA" id="ARBA00022525"/>
    </source>
</evidence>
<accession>A0A212C7L1</accession>
<feature type="compositionally biased region" description="Acidic residues" evidence="9">
    <location>
        <begin position="659"/>
        <end position="670"/>
    </location>
</feature>
<feature type="compositionally biased region" description="Low complexity" evidence="9">
    <location>
        <begin position="913"/>
        <end position="935"/>
    </location>
</feature>
<keyword evidence="12" id="KW-1185">Reference proteome</keyword>
<feature type="region of interest" description="Disordered" evidence="9">
    <location>
        <begin position="383"/>
        <end position="1163"/>
    </location>
</feature>
<organism evidence="11 12">
    <name type="scientific">Cervus elaphus hippelaphus</name>
    <name type="common">European red deer</name>
    <dbReference type="NCBI Taxonomy" id="46360"/>
    <lineage>
        <taxon>Eukaryota</taxon>
        <taxon>Metazoa</taxon>
        <taxon>Chordata</taxon>
        <taxon>Craniata</taxon>
        <taxon>Vertebrata</taxon>
        <taxon>Euteleostomi</taxon>
        <taxon>Mammalia</taxon>
        <taxon>Eutheria</taxon>
        <taxon>Laurasiatheria</taxon>
        <taxon>Artiodactyla</taxon>
        <taxon>Ruminantia</taxon>
        <taxon>Pecora</taxon>
        <taxon>Cervidae</taxon>
        <taxon>Cervinae</taxon>
        <taxon>Cervus</taxon>
    </lineage>
</organism>
<feature type="compositionally biased region" description="Low complexity" evidence="9">
    <location>
        <begin position="1151"/>
        <end position="1163"/>
    </location>
</feature>
<comment type="caution">
    <text evidence="11">The sequence shown here is derived from an EMBL/GenBank/DDBJ whole genome shotgun (WGS) entry which is preliminary data.</text>
</comment>
<feature type="region of interest" description="Disordered" evidence="9">
    <location>
        <begin position="314"/>
        <end position="367"/>
    </location>
</feature>
<evidence type="ECO:0000256" key="9">
    <source>
        <dbReference type="SAM" id="MobiDB-lite"/>
    </source>
</evidence>
<dbReference type="Pfam" id="PF00041">
    <property type="entry name" value="fn3"/>
    <property type="match status" value="2"/>
</dbReference>
<dbReference type="CDD" id="cd00063">
    <property type="entry name" value="FN3"/>
    <property type="match status" value="3"/>
</dbReference>
<evidence type="ECO:0000256" key="8">
    <source>
        <dbReference type="ARBA" id="ARBA00068334"/>
    </source>
</evidence>
<feature type="compositionally biased region" description="Low complexity" evidence="9">
    <location>
        <begin position="340"/>
        <end position="351"/>
    </location>
</feature>
<evidence type="ECO:0000256" key="6">
    <source>
        <dbReference type="ARBA" id="ARBA00023180"/>
    </source>
</evidence>
<dbReference type="InterPro" id="IPR013783">
    <property type="entry name" value="Ig-like_fold"/>
</dbReference>
<feature type="domain" description="Fibronectin type-III" evidence="10">
    <location>
        <begin position="214"/>
        <end position="309"/>
    </location>
</feature>
<name>A0A212C7L1_CEREH</name>
<evidence type="ECO:0000256" key="1">
    <source>
        <dbReference type="ARBA" id="ARBA00004613"/>
    </source>
</evidence>
<dbReference type="InterPro" id="IPR036116">
    <property type="entry name" value="FN3_sf"/>
</dbReference>
<feature type="compositionally biased region" description="Low complexity" evidence="9">
    <location>
        <begin position="1058"/>
        <end position="1071"/>
    </location>
</feature>
<feature type="domain" description="Fibronectin type-III" evidence="10">
    <location>
        <begin position="114"/>
        <end position="209"/>
    </location>
</feature>
<protein>
    <recommendedName>
        <fullName evidence="8">Fibronectin type III domain-containing protein 1</fullName>
    </recommendedName>
</protein>
<keyword evidence="2" id="KW-0964">Secreted</keyword>
<evidence type="ECO:0000256" key="5">
    <source>
        <dbReference type="ARBA" id="ARBA00022737"/>
    </source>
</evidence>
<dbReference type="Gene3D" id="2.60.40.10">
    <property type="entry name" value="Immunoglobulins"/>
    <property type="match status" value="3"/>
</dbReference>
<dbReference type="InterPro" id="IPR003961">
    <property type="entry name" value="FN3_dom"/>
</dbReference>
<evidence type="ECO:0000256" key="4">
    <source>
        <dbReference type="ARBA" id="ARBA00022729"/>
    </source>
</evidence>
<dbReference type="SUPFAM" id="SSF49265">
    <property type="entry name" value="Fibronectin type III"/>
    <property type="match status" value="2"/>
</dbReference>
<dbReference type="FunFam" id="2.60.40.10:FF:000778">
    <property type="entry name" value="Fibronectin type III domain containing 1"/>
    <property type="match status" value="1"/>
</dbReference>
<feature type="compositionally biased region" description="Low complexity" evidence="9">
    <location>
        <begin position="477"/>
        <end position="512"/>
    </location>
</feature>
<feature type="domain" description="Fibronectin type-III" evidence="10">
    <location>
        <begin position="9"/>
        <end position="108"/>
    </location>
</feature>
<reference evidence="11 12" key="1">
    <citation type="journal article" date="2018" name="Mol. Genet. Genomics">
        <title>The red deer Cervus elaphus genome CerEla1.0: sequencing, annotating, genes, and chromosomes.</title>
        <authorList>
            <person name="Bana N.A."/>
            <person name="Nyiri A."/>
            <person name="Nagy J."/>
            <person name="Frank K."/>
            <person name="Nagy T."/>
            <person name="Steger V."/>
            <person name="Schiller M."/>
            <person name="Lakatos P."/>
            <person name="Sugar L."/>
            <person name="Horn P."/>
            <person name="Barta E."/>
            <person name="Orosz L."/>
        </authorList>
    </citation>
    <scope>NUCLEOTIDE SEQUENCE [LARGE SCALE GENOMIC DNA]</scope>
    <source>
        <strain evidence="11">Hungarian</strain>
    </source>
</reference>
<dbReference type="PANTHER" id="PTHR23197:SF8">
    <property type="entry name" value="FIBRONECTIN TYPE III DOMAIN-CONTAINING PROTEIN 1"/>
    <property type="match status" value="1"/>
</dbReference>
<feature type="compositionally biased region" description="Low complexity" evidence="9">
    <location>
        <begin position="1132"/>
        <end position="1142"/>
    </location>
</feature>
<feature type="compositionally biased region" description="Polar residues" evidence="9">
    <location>
        <begin position="314"/>
        <end position="323"/>
    </location>
</feature>
<keyword evidence="4" id="KW-0732">Signal</keyword>
<comment type="function">
    <text evidence="7">May be an activator of G protein signaling.</text>
</comment>
<dbReference type="EMBL" id="MKHE01000026">
    <property type="protein sequence ID" value="OWK01987.1"/>
    <property type="molecule type" value="Genomic_DNA"/>
</dbReference>
<dbReference type="PROSITE" id="PS50853">
    <property type="entry name" value="FN3"/>
    <property type="match status" value="3"/>
</dbReference>
<feature type="compositionally biased region" description="Polar residues" evidence="9">
    <location>
        <begin position="1269"/>
        <end position="1280"/>
    </location>
</feature>
<feature type="compositionally biased region" description="Low complexity" evidence="9">
    <location>
        <begin position="725"/>
        <end position="735"/>
    </location>
</feature>
<evidence type="ECO:0000313" key="12">
    <source>
        <dbReference type="Proteomes" id="UP000242450"/>
    </source>
</evidence>
<feature type="compositionally biased region" description="Basic and acidic residues" evidence="9">
    <location>
        <begin position="739"/>
        <end position="751"/>
    </location>
</feature>
<dbReference type="SMART" id="SM00060">
    <property type="entry name" value="FN3"/>
    <property type="match status" value="3"/>
</dbReference>
<comment type="subcellular location">
    <subcellularLocation>
        <location evidence="1">Secreted</location>
    </subcellularLocation>
</comment>
<feature type="region of interest" description="Disordered" evidence="9">
    <location>
        <begin position="1267"/>
        <end position="1288"/>
    </location>
</feature>
<evidence type="ECO:0000256" key="7">
    <source>
        <dbReference type="ARBA" id="ARBA00059566"/>
    </source>
</evidence>
<dbReference type="PANTHER" id="PTHR23197">
    <property type="entry name" value="TARSH-RELATED FIBRONECTIN DOMAIN-CONTAINING"/>
    <property type="match status" value="1"/>
</dbReference>
<evidence type="ECO:0000256" key="3">
    <source>
        <dbReference type="ARBA" id="ARBA00022553"/>
    </source>
</evidence>
<feature type="compositionally biased region" description="Basic and acidic residues" evidence="9">
    <location>
        <begin position="526"/>
        <end position="536"/>
    </location>
</feature>
<keyword evidence="6" id="KW-0325">Glycoprotein</keyword>